<name>A0A0D0E208_9AGAM</name>
<gene>
    <name evidence="1" type="ORF">PAXRUDRAFT_824431</name>
</gene>
<reference evidence="2" key="2">
    <citation type="submission" date="2015-01" db="EMBL/GenBank/DDBJ databases">
        <title>Evolutionary Origins and Diversification of the Mycorrhizal Mutualists.</title>
        <authorList>
            <consortium name="DOE Joint Genome Institute"/>
            <consortium name="Mycorrhizal Genomics Consortium"/>
            <person name="Kohler A."/>
            <person name="Kuo A."/>
            <person name="Nagy L.G."/>
            <person name="Floudas D."/>
            <person name="Copeland A."/>
            <person name="Barry K.W."/>
            <person name="Cichocki N."/>
            <person name="Veneault-Fourrey C."/>
            <person name="LaButti K."/>
            <person name="Lindquist E.A."/>
            <person name="Lipzen A."/>
            <person name="Lundell T."/>
            <person name="Morin E."/>
            <person name="Murat C."/>
            <person name="Riley R."/>
            <person name="Ohm R."/>
            <person name="Sun H."/>
            <person name="Tunlid A."/>
            <person name="Henrissat B."/>
            <person name="Grigoriev I.V."/>
            <person name="Hibbett D.S."/>
            <person name="Martin F."/>
        </authorList>
    </citation>
    <scope>NUCLEOTIDE SEQUENCE [LARGE SCALE GENOMIC DNA]</scope>
    <source>
        <strain evidence="2">Ve08.2h10</strain>
    </source>
</reference>
<dbReference type="Proteomes" id="UP000054538">
    <property type="component" value="Unassembled WGS sequence"/>
</dbReference>
<dbReference type="AlphaFoldDB" id="A0A0D0E208"/>
<dbReference type="HOGENOM" id="CLU_2671808_0_0_1"/>
<sequence length="75" mass="8233">MGQGDKPFGSGKTVRIGDLSPGNIIWVGATVHVNNLVNKKSKSSTAVAANKKRTLLYCAPEGRYIRRRYLSYHGQ</sequence>
<reference evidence="1 2" key="1">
    <citation type="submission" date="2014-04" db="EMBL/GenBank/DDBJ databases">
        <authorList>
            <consortium name="DOE Joint Genome Institute"/>
            <person name="Kuo A."/>
            <person name="Kohler A."/>
            <person name="Jargeat P."/>
            <person name="Nagy L.G."/>
            <person name="Floudas D."/>
            <person name="Copeland A."/>
            <person name="Barry K.W."/>
            <person name="Cichocki N."/>
            <person name="Veneault-Fourrey C."/>
            <person name="LaButti K."/>
            <person name="Lindquist E.A."/>
            <person name="Lipzen A."/>
            <person name="Lundell T."/>
            <person name="Morin E."/>
            <person name="Murat C."/>
            <person name="Sun H."/>
            <person name="Tunlid A."/>
            <person name="Henrissat B."/>
            <person name="Grigoriev I.V."/>
            <person name="Hibbett D.S."/>
            <person name="Martin F."/>
            <person name="Nordberg H.P."/>
            <person name="Cantor M.N."/>
            <person name="Hua S.X."/>
        </authorList>
    </citation>
    <scope>NUCLEOTIDE SEQUENCE [LARGE SCALE GENOMIC DNA]</scope>
    <source>
        <strain evidence="1 2">Ve08.2h10</strain>
    </source>
</reference>
<protein>
    <submittedName>
        <fullName evidence="1">Uncharacterized protein</fullName>
    </submittedName>
</protein>
<dbReference type="EMBL" id="KN824914">
    <property type="protein sequence ID" value="KIK97931.1"/>
    <property type="molecule type" value="Genomic_DNA"/>
</dbReference>
<dbReference type="OrthoDB" id="2603618at2759"/>
<organism evidence="1 2">
    <name type="scientific">Paxillus rubicundulus Ve08.2h10</name>
    <dbReference type="NCBI Taxonomy" id="930991"/>
    <lineage>
        <taxon>Eukaryota</taxon>
        <taxon>Fungi</taxon>
        <taxon>Dikarya</taxon>
        <taxon>Basidiomycota</taxon>
        <taxon>Agaricomycotina</taxon>
        <taxon>Agaricomycetes</taxon>
        <taxon>Agaricomycetidae</taxon>
        <taxon>Boletales</taxon>
        <taxon>Paxilineae</taxon>
        <taxon>Paxillaceae</taxon>
        <taxon>Paxillus</taxon>
    </lineage>
</organism>
<evidence type="ECO:0000313" key="1">
    <source>
        <dbReference type="EMBL" id="KIK97931.1"/>
    </source>
</evidence>
<accession>A0A0D0E208</accession>
<dbReference type="InParanoid" id="A0A0D0E208"/>
<keyword evidence="2" id="KW-1185">Reference proteome</keyword>
<evidence type="ECO:0000313" key="2">
    <source>
        <dbReference type="Proteomes" id="UP000054538"/>
    </source>
</evidence>
<proteinExistence type="predicted"/>